<feature type="binding site" evidence="4">
    <location>
        <position position="138"/>
    </location>
    <ligand>
        <name>a divalent metal cation</name>
        <dbReference type="ChEBI" id="CHEBI:60240"/>
        <label>2</label>
    </ligand>
</feature>
<dbReference type="SUPFAM" id="SSF51556">
    <property type="entry name" value="Metallo-dependent hydrolases"/>
    <property type="match status" value="1"/>
</dbReference>
<dbReference type="GO" id="GO:0046872">
    <property type="term" value="F:metal ion binding"/>
    <property type="evidence" value="ECO:0007669"/>
    <property type="project" value="UniProtKB-KW"/>
</dbReference>
<feature type="binding site" evidence="4">
    <location>
        <position position="215"/>
    </location>
    <ligand>
        <name>a divalent metal cation</name>
        <dbReference type="ChEBI" id="CHEBI:60240"/>
        <label>1</label>
    </ligand>
</feature>
<protein>
    <submittedName>
        <fullName evidence="5">TatD DNase family protein</fullName>
    </submittedName>
</protein>
<dbReference type="PANTHER" id="PTHR46124:SF2">
    <property type="entry name" value="D-AMINOACYL-TRNA DEACYLASE"/>
    <property type="match status" value="1"/>
</dbReference>
<dbReference type="InterPro" id="IPR001130">
    <property type="entry name" value="TatD-like"/>
</dbReference>
<dbReference type="CDD" id="cd01310">
    <property type="entry name" value="TatD_DNAse"/>
    <property type="match status" value="1"/>
</dbReference>
<dbReference type="InterPro" id="IPR018228">
    <property type="entry name" value="DNase_TatD-rel_CS"/>
</dbReference>
<reference evidence="5 6" key="1">
    <citation type="submission" date="2019-06" db="EMBL/GenBank/DDBJ databases">
        <title>Genomic Encyclopedia of Type Strains, Phase IV (KMG-V): Genome sequencing to study the core and pangenomes of soil and plant-associated prokaryotes.</title>
        <authorList>
            <person name="Whitman W."/>
        </authorList>
    </citation>
    <scope>NUCLEOTIDE SEQUENCE [LARGE SCALE GENOMIC DNA]</scope>
    <source>
        <strain evidence="5 6">BR 11880</strain>
    </source>
</reference>
<dbReference type="OrthoDB" id="9810005at2"/>
<keyword evidence="3" id="KW-0378">Hydrolase</keyword>
<dbReference type="Gene3D" id="3.20.20.140">
    <property type="entry name" value="Metal-dependent hydrolases"/>
    <property type="match status" value="1"/>
</dbReference>
<organism evidence="5 6">
    <name type="scientific">Nitrospirillum amazonense</name>
    <dbReference type="NCBI Taxonomy" id="28077"/>
    <lineage>
        <taxon>Bacteria</taxon>
        <taxon>Pseudomonadati</taxon>
        <taxon>Pseudomonadota</taxon>
        <taxon>Alphaproteobacteria</taxon>
        <taxon>Rhodospirillales</taxon>
        <taxon>Azospirillaceae</taxon>
        <taxon>Nitrospirillum</taxon>
    </lineage>
</organism>
<keyword evidence="2 4" id="KW-0479">Metal-binding</keyword>
<dbReference type="GO" id="GO:0005829">
    <property type="term" value="C:cytosol"/>
    <property type="evidence" value="ECO:0007669"/>
    <property type="project" value="TreeGrafter"/>
</dbReference>
<feature type="binding site" evidence="4">
    <location>
        <position position="165"/>
    </location>
    <ligand>
        <name>a divalent metal cation</name>
        <dbReference type="ChEBI" id="CHEBI:60240"/>
        <label>2</label>
    </ligand>
</feature>
<dbReference type="EMBL" id="VITN01000026">
    <property type="protein sequence ID" value="TWB12265.1"/>
    <property type="molecule type" value="Genomic_DNA"/>
</dbReference>
<comment type="similarity">
    <text evidence="1">Belongs to the metallo-dependent hydrolases superfamily. TatD-type hydrolase family.</text>
</comment>
<evidence type="ECO:0000256" key="4">
    <source>
        <dbReference type="PIRSR" id="PIRSR005902-1"/>
    </source>
</evidence>
<feature type="binding site" evidence="4">
    <location>
        <position position="15"/>
    </location>
    <ligand>
        <name>a divalent metal cation</name>
        <dbReference type="ChEBI" id="CHEBI:60240"/>
        <label>1</label>
    </ligand>
</feature>
<proteinExistence type="inferred from homology"/>
<dbReference type="PROSITE" id="PS01090">
    <property type="entry name" value="TATD_2"/>
    <property type="match status" value="1"/>
</dbReference>
<evidence type="ECO:0000256" key="2">
    <source>
        <dbReference type="ARBA" id="ARBA00022723"/>
    </source>
</evidence>
<dbReference type="FunFam" id="3.20.20.140:FF:000005">
    <property type="entry name" value="TatD family hydrolase"/>
    <property type="match status" value="1"/>
</dbReference>
<dbReference type="PANTHER" id="PTHR46124">
    <property type="entry name" value="D-AMINOACYL-TRNA DEACYLASE"/>
    <property type="match status" value="1"/>
</dbReference>
<dbReference type="InterPro" id="IPR015991">
    <property type="entry name" value="TatD/YcfH-like"/>
</dbReference>
<comment type="caution">
    <text evidence="5">The sequence shown here is derived from an EMBL/GenBank/DDBJ whole genome shotgun (WGS) entry which is preliminary data.</text>
</comment>
<dbReference type="PROSITE" id="PS01137">
    <property type="entry name" value="TATD_1"/>
    <property type="match status" value="1"/>
</dbReference>
<dbReference type="AlphaFoldDB" id="A0A560ESP1"/>
<accession>A0A560ESP1</accession>
<evidence type="ECO:0000313" key="6">
    <source>
        <dbReference type="Proteomes" id="UP000319859"/>
    </source>
</evidence>
<feature type="binding site" evidence="4">
    <location>
        <position position="102"/>
    </location>
    <ligand>
        <name>a divalent metal cation</name>
        <dbReference type="ChEBI" id="CHEBI:60240"/>
        <label>1</label>
    </ligand>
</feature>
<name>A0A560ESP1_9PROT</name>
<dbReference type="RefSeq" id="WP_145753677.1">
    <property type="nucleotide sequence ID" value="NZ_VITN01000026.1"/>
</dbReference>
<dbReference type="Proteomes" id="UP000319859">
    <property type="component" value="Unassembled WGS sequence"/>
</dbReference>
<dbReference type="GO" id="GO:0016788">
    <property type="term" value="F:hydrolase activity, acting on ester bonds"/>
    <property type="evidence" value="ECO:0007669"/>
    <property type="project" value="InterPro"/>
</dbReference>
<gene>
    <name evidence="5" type="ORF">FBZ89_12643</name>
</gene>
<dbReference type="PIRSF" id="PIRSF005902">
    <property type="entry name" value="DNase_TatD"/>
    <property type="match status" value="1"/>
</dbReference>
<evidence type="ECO:0000256" key="1">
    <source>
        <dbReference type="ARBA" id="ARBA00009275"/>
    </source>
</evidence>
<sequence>MPDGLIHKPFLIDSHCHLDFPDFAEQRDAVVGRARAAGVGAMLTICTHLSRFPQVHAVAQAYPDVWCTVGVHPHQALEEQELCTVERLRELAAYPKVVGLGETGLDYYYNKSPQEVQESSFRAHLTVARETGLPVIIHTRDADEDMIRILREEGGSEGKLRGLLHCFSSSPELGRQALEMGLHISFSGIVTFKKSDELRAFAKEVPLDRMLVETDAPFLAPVPMRGKTNEPSFVAHTARLLAEVKGMDPADLARATTATMLALFDRIPPAECGTFVAGFPA</sequence>
<dbReference type="Pfam" id="PF01026">
    <property type="entry name" value="TatD_DNase"/>
    <property type="match status" value="1"/>
</dbReference>
<dbReference type="NCBIfam" id="TIGR00010">
    <property type="entry name" value="YchF/TatD family DNA exonuclease"/>
    <property type="match status" value="1"/>
</dbReference>
<dbReference type="GO" id="GO:0004536">
    <property type="term" value="F:DNA nuclease activity"/>
    <property type="evidence" value="ECO:0007669"/>
    <property type="project" value="InterPro"/>
</dbReference>
<evidence type="ECO:0000313" key="5">
    <source>
        <dbReference type="EMBL" id="TWB12265.1"/>
    </source>
</evidence>
<feature type="binding site" evidence="4">
    <location>
        <position position="17"/>
    </location>
    <ligand>
        <name>a divalent metal cation</name>
        <dbReference type="ChEBI" id="CHEBI:60240"/>
        <label>1</label>
    </ligand>
</feature>
<evidence type="ECO:0000256" key="3">
    <source>
        <dbReference type="ARBA" id="ARBA00022801"/>
    </source>
</evidence>
<dbReference type="InterPro" id="IPR032466">
    <property type="entry name" value="Metal_Hydrolase"/>
</dbReference>